<accession>A0AAT9V622</accession>
<reference evidence="1" key="1">
    <citation type="journal article" date="2024" name="Can. J. Microbiol.">
        <title>Biological and genomic characteristics of three novel bacteriophages and a phage-plasmid of Klebsiella pneumoniae.</title>
        <authorList>
            <person name="Uskudar-Guclu A."/>
            <person name="Unlu S."/>
            <person name="Salih-Dogan H."/>
            <person name="Yalcin S."/>
            <person name="Basustaoglu A."/>
        </authorList>
    </citation>
    <scope>NUCLEOTIDE SEQUENCE</scope>
</reference>
<proteinExistence type="predicted"/>
<protein>
    <submittedName>
        <fullName evidence="1">Uncharacterized protein</fullName>
    </submittedName>
</protein>
<evidence type="ECO:0000313" key="1">
    <source>
        <dbReference type="EMBL" id="WJE88368.1"/>
    </source>
</evidence>
<sequence length="43" mass="4704">MRQYHRAGNAFISFSALPAQHPPDKARDHAVMLASAVKASLQN</sequence>
<name>A0AAT9V622_9CAUD</name>
<organism evidence="1">
    <name type="scientific">Klebsiella phage Kpn74</name>
    <dbReference type="NCBI Taxonomy" id="3044026"/>
    <lineage>
        <taxon>Viruses</taxon>
        <taxon>Duplodnaviria</taxon>
        <taxon>Heunggongvirae</taxon>
        <taxon>Uroviricota</taxon>
        <taxon>Caudoviricetes</taxon>
    </lineage>
</organism>
<dbReference type="EMBL" id="OQ790078">
    <property type="protein sequence ID" value="WJE88368.1"/>
    <property type="molecule type" value="Genomic_DNA"/>
</dbReference>